<sequence>MTCGYFFLLFASVLSVNTAAIQDLICSPGHNFITATARFTNTTFDEIIQPNYTDGHDSMKCVWTVKAAEPSQRIKIAIKTLSLSDLRDRLYIYDGDNMTENSRVGFYGPCAKGTLITYSTGTSMTIVLVSNSNAGRGKLRILFKALPRDWITCEAKDPLSDTCTYRTIINKRSGHLISPGFPSNFSDDKICLWNFEVPSNHRMQVTFEWMGIYKGKGRRLCELDNMIKLSDTGDKRQDYCGCEELPEIDSTRTIWLKLLATPDKYWSGFLLTYRTVSLDDCPIGQTRCLESHVTHGFNKMGQLCSDIDIVPTTPRPTTISTAPPTTTKPPTNKMENSLGQVEEENSTNSSTRSYVQGIQASNNGNGRSEDQKFTVQCNKDNMLVTVDLARFEAKDALVPDSLRLEDSSCKPVFINETLAVFRAPLDGCGTYHNSTKENIFYWNTIHGHTEETGHRLITRRYSVRLGFDCRYAKRRTLSVVSFSPRMKVFYSAADGRGNFTFLMDMYKTNQYKEPFNQYPVSVALSQRLFLQVVVKSKVELVIFPDTCMATPTSDINNEQQYKFIEKGCSRDNTLIFDYQLAPVQQFSIAAFRFVNNTQNEVYIHCMVKVCMKSDNDSVCADGCTERQNSSASGSRKRRSSSEYAQSKDLEFLTLGPLLVEKQKPEIEETKRAVIPSALMIGIVAGVLGLCVVVLTVAIVVVLIKKTQRLKTAVYYQTKSPSK</sequence>
<evidence type="ECO:0000256" key="7">
    <source>
        <dbReference type="SAM" id="SignalP"/>
    </source>
</evidence>
<dbReference type="PRINTS" id="PR00023">
    <property type="entry name" value="ZPELLUCIDA"/>
</dbReference>
<evidence type="ECO:0000313" key="11">
    <source>
        <dbReference type="RefSeq" id="XP_031566713.1"/>
    </source>
</evidence>
<dbReference type="InterPro" id="IPR048290">
    <property type="entry name" value="ZP_chr"/>
</dbReference>
<evidence type="ECO:0000256" key="5">
    <source>
        <dbReference type="SAM" id="MobiDB-lite"/>
    </source>
</evidence>
<dbReference type="FunCoup" id="A0A6P8IJU4">
    <property type="interactions" value="2"/>
</dbReference>
<dbReference type="Pfam" id="PF00431">
    <property type="entry name" value="CUB"/>
    <property type="match status" value="2"/>
</dbReference>
<dbReference type="InParanoid" id="A0A6P8IJU4"/>
<dbReference type="Gene3D" id="2.60.40.3210">
    <property type="entry name" value="Zona pellucida, ZP-N domain"/>
    <property type="match status" value="1"/>
</dbReference>
<evidence type="ECO:0000313" key="10">
    <source>
        <dbReference type="Proteomes" id="UP000515163"/>
    </source>
</evidence>
<keyword evidence="6" id="KW-0472">Membrane</keyword>
<evidence type="ECO:0000256" key="1">
    <source>
        <dbReference type="ARBA" id="ARBA00022729"/>
    </source>
</evidence>
<dbReference type="InterPro" id="IPR000859">
    <property type="entry name" value="CUB_dom"/>
</dbReference>
<dbReference type="GeneID" id="116301743"/>
<evidence type="ECO:0000259" key="8">
    <source>
        <dbReference type="PROSITE" id="PS01180"/>
    </source>
</evidence>
<keyword evidence="3" id="KW-0325">Glycoprotein</keyword>
<dbReference type="InterPro" id="IPR042235">
    <property type="entry name" value="ZP-C_dom"/>
</dbReference>
<keyword evidence="6" id="KW-0812">Transmembrane</keyword>
<feature type="chain" id="PRO_5027654922" evidence="7">
    <location>
        <begin position="19"/>
        <end position="722"/>
    </location>
</feature>
<feature type="transmembrane region" description="Helical" evidence="6">
    <location>
        <begin position="677"/>
        <end position="703"/>
    </location>
</feature>
<reference evidence="11" key="1">
    <citation type="submission" date="2025-08" db="UniProtKB">
        <authorList>
            <consortium name="RefSeq"/>
        </authorList>
    </citation>
    <scope>IDENTIFICATION</scope>
    <source>
        <tissue evidence="11">Tentacle</tissue>
    </source>
</reference>
<dbReference type="KEGG" id="aten:116301743"/>
<dbReference type="OrthoDB" id="10063988at2759"/>
<dbReference type="InterPro" id="IPR035914">
    <property type="entry name" value="Sperma_CUB_dom_sf"/>
</dbReference>
<dbReference type="PANTHER" id="PTHR14002">
    <property type="entry name" value="ENDOGLIN/TGF-BETA RECEPTOR TYPE III"/>
    <property type="match status" value="1"/>
</dbReference>
<dbReference type="Gene3D" id="2.60.40.4100">
    <property type="entry name" value="Zona pellucida, ZP-C domain"/>
    <property type="match status" value="1"/>
</dbReference>
<dbReference type="PROSITE" id="PS51034">
    <property type="entry name" value="ZP_2"/>
    <property type="match status" value="1"/>
</dbReference>
<feature type="region of interest" description="Disordered" evidence="5">
    <location>
        <begin position="314"/>
        <end position="353"/>
    </location>
</feature>
<gene>
    <name evidence="11" type="primary">LOC116301743</name>
</gene>
<keyword evidence="6" id="KW-1133">Transmembrane helix</keyword>
<evidence type="ECO:0000256" key="4">
    <source>
        <dbReference type="PROSITE-ProRule" id="PRU00059"/>
    </source>
</evidence>
<keyword evidence="10" id="KW-1185">Reference proteome</keyword>
<protein>
    <submittedName>
        <fullName evidence="11">ZP domain-containing protein-like</fullName>
    </submittedName>
</protein>
<dbReference type="RefSeq" id="XP_031566713.1">
    <property type="nucleotide sequence ID" value="XM_031710853.1"/>
</dbReference>
<proteinExistence type="predicted"/>
<dbReference type="Pfam" id="PF23344">
    <property type="entry name" value="ZP-N"/>
    <property type="match status" value="1"/>
</dbReference>
<feature type="signal peptide" evidence="7">
    <location>
        <begin position="1"/>
        <end position="18"/>
    </location>
</feature>
<dbReference type="SMART" id="SM00241">
    <property type="entry name" value="ZP"/>
    <property type="match status" value="1"/>
</dbReference>
<evidence type="ECO:0000256" key="2">
    <source>
        <dbReference type="ARBA" id="ARBA00023157"/>
    </source>
</evidence>
<dbReference type="InterPro" id="IPR055356">
    <property type="entry name" value="ZP-N"/>
</dbReference>
<dbReference type="InterPro" id="IPR055355">
    <property type="entry name" value="ZP-C"/>
</dbReference>
<feature type="domain" description="CUB" evidence="8">
    <location>
        <begin position="35"/>
        <end position="146"/>
    </location>
</feature>
<feature type="compositionally biased region" description="Low complexity" evidence="5">
    <location>
        <begin position="314"/>
        <end position="331"/>
    </location>
</feature>
<keyword evidence="2" id="KW-1015">Disulfide bond</keyword>
<dbReference type="Gene3D" id="2.60.120.290">
    <property type="entry name" value="Spermadhesin, CUB domain"/>
    <property type="match status" value="2"/>
</dbReference>
<feature type="domain" description="ZP" evidence="9">
    <location>
        <begin position="376"/>
        <end position="626"/>
    </location>
</feature>
<dbReference type="Proteomes" id="UP000515163">
    <property type="component" value="Unplaced"/>
</dbReference>
<accession>A0A6P8IJU4</accession>
<comment type="caution">
    <text evidence="4">Lacks conserved residue(s) required for the propagation of feature annotation.</text>
</comment>
<dbReference type="Pfam" id="PF00100">
    <property type="entry name" value="Zona_pellucida"/>
    <property type="match status" value="1"/>
</dbReference>
<dbReference type="PANTHER" id="PTHR14002:SF43">
    <property type="entry name" value="DELTA-LIKE PROTEIN"/>
    <property type="match status" value="1"/>
</dbReference>
<feature type="domain" description="CUB" evidence="8">
    <location>
        <begin position="163"/>
        <end position="276"/>
    </location>
</feature>
<dbReference type="PROSITE" id="PS01180">
    <property type="entry name" value="CUB"/>
    <property type="match status" value="2"/>
</dbReference>
<name>A0A6P8IJU4_ACTTE</name>
<dbReference type="AlphaFoldDB" id="A0A6P8IJU4"/>
<dbReference type="SMART" id="SM00042">
    <property type="entry name" value="CUB"/>
    <property type="match status" value="2"/>
</dbReference>
<keyword evidence="1 7" id="KW-0732">Signal</keyword>
<evidence type="ECO:0000256" key="6">
    <source>
        <dbReference type="SAM" id="Phobius"/>
    </source>
</evidence>
<organism evidence="10 11">
    <name type="scientific">Actinia tenebrosa</name>
    <name type="common">Australian red waratah sea anemone</name>
    <dbReference type="NCBI Taxonomy" id="6105"/>
    <lineage>
        <taxon>Eukaryota</taxon>
        <taxon>Metazoa</taxon>
        <taxon>Cnidaria</taxon>
        <taxon>Anthozoa</taxon>
        <taxon>Hexacorallia</taxon>
        <taxon>Actiniaria</taxon>
        <taxon>Actiniidae</taxon>
        <taxon>Actinia</taxon>
    </lineage>
</organism>
<evidence type="ECO:0000256" key="3">
    <source>
        <dbReference type="ARBA" id="ARBA00023180"/>
    </source>
</evidence>
<dbReference type="CDD" id="cd00041">
    <property type="entry name" value="CUB"/>
    <property type="match status" value="2"/>
</dbReference>
<dbReference type="InterPro" id="IPR001507">
    <property type="entry name" value="ZP_dom"/>
</dbReference>
<evidence type="ECO:0000259" key="9">
    <source>
        <dbReference type="PROSITE" id="PS51034"/>
    </source>
</evidence>
<dbReference type="SUPFAM" id="SSF49854">
    <property type="entry name" value="Spermadhesin, CUB domain"/>
    <property type="match status" value="2"/>
</dbReference>